<evidence type="ECO:0000313" key="1">
    <source>
        <dbReference type="EMBL" id="WOV88574.1"/>
    </source>
</evidence>
<dbReference type="RefSeq" id="WP_317969777.1">
    <property type="nucleotide sequence ID" value="NZ_CP129118.1"/>
</dbReference>
<organism evidence="1 2">
    <name type="scientific">Sporosarcina oncorhynchi</name>
    <dbReference type="NCBI Taxonomy" id="3056444"/>
    <lineage>
        <taxon>Bacteria</taxon>
        <taxon>Bacillati</taxon>
        <taxon>Bacillota</taxon>
        <taxon>Bacilli</taxon>
        <taxon>Bacillales</taxon>
        <taxon>Caryophanaceae</taxon>
        <taxon>Sporosarcina</taxon>
    </lineage>
</organism>
<proteinExistence type="predicted"/>
<reference evidence="1 2" key="1">
    <citation type="submission" date="2023-06" db="EMBL/GenBank/DDBJ databases">
        <title>Sporosarcina sp. nov., isolated from Korean tranditional fermented seafood 'Jeotgal'.</title>
        <authorList>
            <person name="Yang A.I."/>
            <person name="Shin N.-R."/>
        </authorList>
    </citation>
    <scope>NUCLEOTIDE SEQUENCE [LARGE SCALE GENOMIC DNA]</scope>
    <source>
        <strain evidence="1 2">T2O-4</strain>
    </source>
</reference>
<gene>
    <name evidence="1" type="ORF">QWT69_05525</name>
</gene>
<protein>
    <submittedName>
        <fullName evidence="1">Uncharacterized protein</fullName>
    </submittedName>
</protein>
<keyword evidence="2" id="KW-1185">Reference proteome</keyword>
<accession>A0ABZ0L8S1</accession>
<sequence length="90" mass="10137">MVTTSTPKFISAIVDTIIIKIETIAGVTEISVISDITTVIIIMVKSYFPTFTNQLCPTSPTIMRTHILFHSLPLCKTGRSSIHYMDEYLW</sequence>
<name>A0ABZ0L8S1_9BACL</name>
<dbReference type="Proteomes" id="UP001303902">
    <property type="component" value="Chromosome"/>
</dbReference>
<evidence type="ECO:0000313" key="2">
    <source>
        <dbReference type="Proteomes" id="UP001303902"/>
    </source>
</evidence>
<dbReference type="EMBL" id="CP129118">
    <property type="protein sequence ID" value="WOV88574.1"/>
    <property type="molecule type" value="Genomic_DNA"/>
</dbReference>